<dbReference type="Gene3D" id="3.40.50.150">
    <property type="entry name" value="Vaccinia Virus protein VP39"/>
    <property type="match status" value="1"/>
</dbReference>
<dbReference type="InterPro" id="IPR029063">
    <property type="entry name" value="SAM-dependent_MTases_sf"/>
</dbReference>
<dbReference type="Proteomes" id="UP000604243">
    <property type="component" value="Unassembled WGS sequence"/>
</dbReference>
<proteinExistence type="predicted"/>
<dbReference type="EMBL" id="BMZM01000002">
    <property type="protein sequence ID" value="GHC25922.1"/>
    <property type="molecule type" value="Genomic_DNA"/>
</dbReference>
<sequence length="208" mass="23861">MTDKPRLDAQAFEQLHAQHADPWHYHTRWYEKRKRALTLAMLTRERYRRAFEPGCSIGVLSAALATRCDALWIQDVSDSAVARALQTLEDQPHVSITQGAIPEQWPPGSFDLIVISEVGYYMSPDALETLCERIETSLSDDGELLACHWRHPIDGSDLEACSVHEYLDRRLGWFRHGHYEDSDTLIDLWQRTSSPVASRQECGHDDRT</sequence>
<dbReference type="Pfam" id="PF05401">
    <property type="entry name" value="NodS"/>
    <property type="match status" value="1"/>
</dbReference>
<evidence type="ECO:0000313" key="2">
    <source>
        <dbReference type="Proteomes" id="UP000604243"/>
    </source>
</evidence>
<keyword evidence="2" id="KW-1185">Reference proteome</keyword>
<evidence type="ECO:0000313" key="1">
    <source>
        <dbReference type="EMBL" id="GHC25922.1"/>
    </source>
</evidence>
<accession>A0ABQ3FIV3</accession>
<protein>
    <submittedName>
        <fullName evidence="1">Methyltransferase</fullName>
    </submittedName>
</protein>
<dbReference type="SUPFAM" id="SSF53335">
    <property type="entry name" value="S-adenosyl-L-methionine-dependent methyltransferases"/>
    <property type="match status" value="1"/>
</dbReference>
<name>A0ABQ3FIV3_9GAMM</name>
<dbReference type="RefSeq" id="WP_189517390.1">
    <property type="nucleotide sequence ID" value="NZ_BMZM01000002.1"/>
</dbReference>
<reference evidence="2" key="1">
    <citation type="journal article" date="2019" name="Int. J. Syst. Evol. Microbiol.">
        <title>The Global Catalogue of Microorganisms (GCM) 10K type strain sequencing project: providing services to taxonomists for standard genome sequencing and annotation.</title>
        <authorList>
            <consortium name="The Broad Institute Genomics Platform"/>
            <consortium name="The Broad Institute Genome Sequencing Center for Infectious Disease"/>
            <person name="Wu L."/>
            <person name="Ma J."/>
        </authorList>
    </citation>
    <scope>NUCLEOTIDE SEQUENCE [LARGE SCALE GENOMIC DNA]</scope>
    <source>
        <strain evidence="2">KCTC 42082</strain>
    </source>
</reference>
<dbReference type="GO" id="GO:0008168">
    <property type="term" value="F:methyltransferase activity"/>
    <property type="evidence" value="ECO:0007669"/>
    <property type="project" value="UniProtKB-KW"/>
</dbReference>
<keyword evidence="1" id="KW-0808">Transferase</keyword>
<gene>
    <name evidence="1" type="ORF">GCM10010082_18700</name>
</gene>
<dbReference type="InterPro" id="IPR008715">
    <property type="entry name" value="SAM-MeTfrase_NodS-like"/>
</dbReference>
<dbReference type="GO" id="GO:0032259">
    <property type="term" value="P:methylation"/>
    <property type="evidence" value="ECO:0007669"/>
    <property type="project" value="UniProtKB-KW"/>
</dbReference>
<comment type="caution">
    <text evidence="1">The sequence shown here is derived from an EMBL/GenBank/DDBJ whole genome shotgun (WGS) entry which is preliminary data.</text>
</comment>
<keyword evidence="1" id="KW-0489">Methyltransferase</keyword>
<organism evidence="1 2">
    <name type="scientific">Kushneria pakistanensis</name>
    <dbReference type="NCBI Taxonomy" id="1508770"/>
    <lineage>
        <taxon>Bacteria</taxon>
        <taxon>Pseudomonadati</taxon>
        <taxon>Pseudomonadota</taxon>
        <taxon>Gammaproteobacteria</taxon>
        <taxon>Oceanospirillales</taxon>
        <taxon>Halomonadaceae</taxon>
        <taxon>Kushneria</taxon>
    </lineage>
</organism>